<organism evidence="2 3">
    <name type="scientific">Cellulomonas aerilata</name>
    <dbReference type="NCBI Taxonomy" id="515326"/>
    <lineage>
        <taxon>Bacteria</taxon>
        <taxon>Bacillati</taxon>
        <taxon>Actinomycetota</taxon>
        <taxon>Actinomycetes</taxon>
        <taxon>Micrococcales</taxon>
        <taxon>Cellulomonadaceae</taxon>
        <taxon>Cellulomonas</taxon>
    </lineage>
</organism>
<comment type="caution">
    <text evidence="2">The sequence shown here is derived from an EMBL/GenBank/DDBJ whole genome shotgun (WGS) entry which is preliminary data.</text>
</comment>
<proteinExistence type="predicted"/>
<reference evidence="2 3" key="1">
    <citation type="submission" date="2019-07" db="EMBL/GenBank/DDBJ databases">
        <title>Whole genome shotgun sequence of Cellulomonas aerilata NBRC 106308.</title>
        <authorList>
            <person name="Hosoyama A."/>
            <person name="Uohara A."/>
            <person name="Ohji S."/>
            <person name="Ichikawa N."/>
        </authorList>
    </citation>
    <scope>NUCLEOTIDE SEQUENCE [LARGE SCALE GENOMIC DNA]</scope>
    <source>
        <strain evidence="2 3">NBRC 106308</strain>
    </source>
</reference>
<dbReference type="OrthoDB" id="3226781at2"/>
<dbReference type="AlphaFoldDB" id="A0A512DDA7"/>
<dbReference type="InterPro" id="IPR019606">
    <property type="entry name" value="GerMN"/>
</dbReference>
<dbReference type="SMART" id="SM00909">
    <property type="entry name" value="Germane"/>
    <property type="match status" value="1"/>
</dbReference>
<dbReference type="Proteomes" id="UP000321181">
    <property type="component" value="Unassembled WGS sequence"/>
</dbReference>
<dbReference type="Pfam" id="PF10646">
    <property type="entry name" value="Germane"/>
    <property type="match status" value="1"/>
</dbReference>
<dbReference type="SUPFAM" id="SSF82171">
    <property type="entry name" value="DPP6 N-terminal domain-like"/>
    <property type="match status" value="1"/>
</dbReference>
<sequence length="565" mass="58231">MSAAPARLRRRLAVVAVWAVTVLVAGCVSIPTAGPVAEGDGTVDEPGSVFPLAYSPPTDASPTAIVQGFLSASAAGLGDSYAVARQYLTAPARTSWAPGEGVAVYSTAENLEFDDSRDSQVSVTFPMVATLDADGRYAESPPNAEQDAVFDLVQDAQGQWRITALDNGVLLSQPIFDSVYRATPLYFLGPTADVLVPEVRWFPERNTATYAVRALLQGPSPWLRDAVRTAFPEGTALALESVPVGADGTATVDLSAAVAAAGTDDRALMKAQLAEVLELPGIRDVAVSIAGLPMVEPEPAELRRDPSPGTVARMIRDGQVLQLDGDEPTFAADVAPLAVPDPHGLAWARDGGPTVLLSGADTLVLAPAPGGAPRALVQGPALVAPSVDPASWVWTGPSQSAGRLTAVQVDGPVVDVGAEWLDGRVVRSLRVSRDGARVAIVSAGPDGVTVDVAGVVRDGSGTPQRLTERMRVGARLLTATQVAWLDESTLAVLGTSGTMTGPTVHLVPTAGPTRPLPAIDGAVSLAAGRGERALYVATDAGVLLTLRGTSWVEVVTGVQSPAFPG</sequence>
<name>A0A512DDA7_9CELL</name>
<accession>A0A512DDA7</accession>
<dbReference type="EMBL" id="BJYY01000013">
    <property type="protein sequence ID" value="GEO34417.1"/>
    <property type="molecule type" value="Genomic_DNA"/>
</dbReference>
<evidence type="ECO:0000313" key="2">
    <source>
        <dbReference type="EMBL" id="GEO34417.1"/>
    </source>
</evidence>
<gene>
    <name evidence="2" type="primary">lpqB</name>
    <name evidence="2" type="ORF">CAE01nite_21420</name>
</gene>
<dbReference type="RefSeq" id="WP_146903827.1">
    <property type="nucleotide sequence ID" value="NZ_BAAARM010000003.1"/>
</dbReference>
<dbReference type="Pfam" id="PF10647">
    <property type="entry name" value="Gmad1"/>
    <property type="match status" value="1"/>
</dbReference>
<dbReference type="Pfam" id="PF25976">
    <property type="entry name" value="LpqB_N"/>
    <property type="match status" value="1"/>
</dbReference>
<feature type="domain" description="GerMN" evidence="1">
    <location>
        <begin position="208"/>
        <end position="298"/>
    </location>
</feature>
<keyword evidence="2" id="KW-0449">Lipoprotein</keyword>
<evidence type="ECO:0000259" key="1">
    <source>
        <dbReference type="SMART" id="SM00909"/>
    </source>
</evidence>
<keyword evidence="3" id="KW-1185">Reference proteome</keyword>
<dbReference type="InterPro" id="IPR059026">
    <property type="entry name" value="LpqB_N"/>
</dbReference>
<dbReference type="PROSITE" id="PS51257">
    <property type="entry name" value="PROKAR_LIPOPROTEIN"/>
    <property type="match status" value="1"/>
</dbReference>
<dbReference type="InterPro" id="IPR018910">
    <property type="entry name" value="LpqB_C"/>
</dbReference>
<protein>
    <submittedName>
        <fullName evidence="2">Lipoprotein LpqB</fullName>
    </submittedName>
</protein>
<evidence type="ECO:0000313" key="3">
    <source>
        <dbReference type="Proteomes" id="UP000321181"/>
    </source>
</evidence>